<dbReference type="InterPro" id="IPR036322">
    <property type="entry name" value="WD40_repeat_dom_sf"/>
</dbReference>
<evidence type="ECO:0000313" key="2">
    <source>
        <dbReference type="Proteomes" id="UP000009082"/>
    </source>
</evidence>
<dbReference type="HOGENOM" id="CLU_071105_0_0_1"/>
<dbReference type="KEGG" id="nce:NCER_100907"/>
<evidence type="ECO:0000313" key="1">
    <source>
        <dbReference type="EMBL" id="EEQ82378.1"/>
    </source>
</evidence>
<dbReference type="AlphaFoldDB" id="C4V8R8"/>
<sequence>MGLFLVKFYSPQMINTINLIPNKIQIDKLKPYKKDMNIIKSLSHIGISLIENEEIQELEDNDTFICESDQILFSTSNNEEESFLQFHVYDKENDDFVIHHDVFVYSSINDAEYFYKNDKHFIALATFEKDVMVYDSCIFNPMAPQILLKGHEDHIMCVKKFGENLFSGSEDKSIIEWDIIKETPCNFYKLDLVPEKICKSNNHIFYTDGTTIKSSTSDLHFSCYDRIENLIACDNMIYVSNSTGDFFSFDLRASKSPYFSNKYVESALTGMDLLNNKIALCSKSGEIFILDLLDYELKNSEKIKSVLYSIKLHEDNLIFYGDESDTLHLKKLKNKVF</sequence>
<organism evidence="2">
    <name type="scientific">Vairimorpha ceranae (strain BRL01)</name>
    <name type="common">Microsporidian parasite</name>
    <name type="synonym">Nosema ceranae</name>
    <dbReference type="NCBI Taxonomy" id="578460"/>
    <lineage>
        <taxon>Eukaryota</taxon>
        <taxon>Fungi</taxon>
        <taxon>Fungi incertae sedis</taxon>
        <taxon>Microsporidia</taxon>
        <taxon>Nosematidae</taxon>
        <taxon>Vairimorpha</taxon>
    </lineage>
</organism>
<reference evidence="2" key="1">
    <citation type="journal article" date="2009" name="PLoS Pathog.">
        <title>Genomic analyses of the microsporidian Nosema ceranae, an emergent pathogen of honey bees.</title>
        <authorList>
            <person name="Cornman R.S."/>
            <person name="Chen Y.P."/>
            <person name="Schatz M.C."/>
            <person name="Street C."/>
            <person name="Zhao Y."/>
            <person name="Desany B."/>
            <person name="Egholm M."/>
            <person name="Hutchison S."/>
            <person name="Pettis J.S."/>
            <person name="Lipkin W.I."/>
            <person name="Evans J.D."/>
        </authorList>
    </citation>
    <scope>NUCLEOTIDE SEQUENCE [LARGE SCALE GENOMIC DNA]</scope>
    <source>
        <strain evidence="2">BRL01</strain>
    </source>
</reference>
<dbReference type="Gene3D" id="2.130.10.10">
    <property type="entry name" value="YVTN repeat-like/Quinoprotein amine dehydrogenase"/>
    <property type="match status" value="1"/>
</dbReference>
<protein>
    <submittedName>
        <fullName evidence="1">Uncharacterized protein</fullName>
    </submittedName>
</protein>
<dbReference type="SUPFAM" id="SSF50978">
    <property type="entry name" value="WD40 repeat-like"/>
    <property type="match status" value="1"/>
</dbReference>
<dbReference type="OMA" id="DACNFRY"/>
<dbReference type="VEuPathDB" id="MicrosporidiaDB:NCER_100907"/>
<dbReference type="EMBL" id="ACOL01000065">
    <property type="protein sequence ID" value="EEQ82378.1"/>
    <property type="molecule type" value="Genomic_DNA"/>
</dbReference>
<dbReference type="Proteomes" id="UP000009082">
    <property type="component" value="Unassembled WGS sequence"/>
</dbReference>
<dbReference type="STRING" id="578460.C4V8R8"/>
<gene>
    <name evidence="1" type="ORF">NCER_100907</name>
</gene>
<dbReference type="InterPro" id="IPR015943">
    <property type="entry name" value="WD40/YVTN_repeat-like_dom_sf"/>
</dbReference>
<name>C4V8R8_VAIC1</name>
<accession>C4V8R8</accession>
<dbReference type="InParanoid" id="C4V8R8"/>
<dbReference type="OrthoDB" id="270624at2759"/>
<proteinExistence type="predicted"/>